<evidence type="ECO:0000256" key="1">
    <source>
        <dbReference type="SAM" id="MobiDB-lite"/>
    </source>
</evidence>
<name>A0A0A9FME7_ARUDO</name>
<protein>
    <submittedName>
        <fullName evidence="2">Uncharacterized protein</fullName>
    </submittedName>
</protein>
<accession>A0A0A9FME7</accession>
<proteinExistence type="predicted"/>
<feature type="region of interest" description="Disordered" evidence="1">
    <location>
        <begin position="36"/>
        <end position="62"/>
    </location>
</feature>
<reference evidence="2" key="2">
    <citation type="journal article" date="2015" name="Data Brief">
        <title>Shoot transcriptome of the giant reed, Arundo donax.</title>
        <authorList>
            <person name="Barrero R.A."/>
            <person name="Guerrero F.D."/>
            <person name="Moolhuijzen P."/>
            <person name="Goolsby J.A."/>
            <person name="Tidwell J."/>
            <person name="Bellgard S.E."/>
            <person name="Bellgard M.I."/>
        </authorList>
    </citation>
    <scope>NUCLEOTIDE SEQUENCE</scope>
    <source>
        <tissue evidence="2">Shoot tissue taken approximately 20 cm above the soil surface</tissue>
    </source>
</reference>
<dbReference type="EMBL" id="GBRH01185472">
    <property type="protein sequence ID" value="JAE12424.1"/>
    <property type="molecule type" value="Transcribed_RNA"/>
</dbReference>
<feature type="compositionally biased region" description="Low complexity" evidence="1">
    <location>
        <begin position="36"/>
        <end position="50"/>
    </location>
</feature>
<organism evidence="2">
    <name type="scientific">Arundo donax</name>
    <name type="common">Giant reed</name>
    <name type="synonym">Donax arundinaceus</name>
    <dbReference type="NCBI Taxonomy" id="35708"/>
    <lineage>
        <taxon>Eukaryota</taxon>
        <taxon>Viridiplantae</taxon>
        <taxon>Streptophyta</taxon>
        <taxon>Embryophyta</taxon>
        <taxon>Tracheophyta</taxon>
        <taxon>Spermatophyta</taxon>
        <taxon>Magnoliopsida</taxon>
        <taxon>Liliopsida</taxon>
        <taxon>Poales</taxon>
        <taxon>Poaceae</taxon>
        <taxon>PACMAD clade</taxon>
        <taxon>Arundinoideae</taxon>
        <taxon>Arundineae</taxon>
        <taxon>Arundo</taxon>
    </lineage>
</organism>
<evidence type="ECO:0000313" key="2">
    <source>
        <dbReference type="EMBL" id="JAE12424.1"/>
    </source>
</evidence>
<reference evidence="2" key="1">
    <citation type="submission" date="2014-09" db="EMBL/GenBank/DDBJ databases">
        <authorList>
            <person name="Magalhaes I.L.F."/>
            <person name="Oliveira U."/>
            <person name="Santos F.R."/>
            <person name="Vidigal T.H.D.A."/>
            <person name="Brescovit A.D."/>
            <person name="Santos A.J."/>
        </authorList>
    </citation>
    <scope>NUCLEOTIDE SEQUENCE</scope>
    <source>
        <tissue evidence="2">Shoot tissue taken approximately 20 cm above the soil surface</tissue>
    </source>
</reference>
<sequence>MPTLPSSAAAASPPLAFGDGRTFLDDDVAMESTLCTSGSATIPPTSSSSSQLKDLSPATKKP</sequence>
<dbReference type="AlphaFoldDB" id="A0A0A9FME7"/>